<gene>
    <name evidence="2" type="ORF">FRZ44_05970</name>
</gene>
<dbReference type="Proteomes" id="UP000326202">
    <property type="component" value="Chromosome"/>
</dbReference>
<feature type="compositionally biased region" description="Basic and acidic residues" evidence="1">
    <location>
        <begin position="99"/>
        <end position="109"/>
    </location>
</feature>
<evidence type="ECO:0008006" key="4">
    <source>
        <dbReference type="Google" id="ProtNLM"/>
    </source>
</evidence>
<organism evidence="2 3">
    <name type="scientific">Hypericibacter terrae</name>
    <dbReference type="NCBI Taxonomy" id="2602015"/>
    <lineage>
        <taxon>Bacteria</taxon>
        <taxon>Pseudomonadati</taxon>
        <taxon>Pseudomonadota</taxon>
        <taxon>Alphaproteobacteria</taxon>
        <taxon>Rhodospirillales</taxon>
        <taxon>Dongiaceae</taxon>
        <taxon>Hypericibacter</taxon>
    </lineage>
</organism>
<name>A0A5J6MD30_9PROT</name>
<dbReference type="RefSeq" id="WP_191908388.1">
    <property type="nucleotide sequence ID" value="NZ_CP042906.1"/>
</dbReference>
<protein>
    <recommendedName>
        <fullName evidence="4">DUF1289 domain-containing protein</fullName>
    </recommendedName>
</protein>
<feature type="compositionally biased region" description="Low complexity" evidence="1">
    <location>
        <begin position="82"/>
        <end position="98"/>
    </location>
</feature>
<evidence type="ECO:0000313" key="2">
    <source>
        <dbReference type="EMBL" id="QEX15314.1"/>
    </source>
</evidence>
<proteinExistence type="predicted"/>
<dbReference type="AlphaFoldDB" id="A0A5J6MD30"/>
<dbReference type="PANTHER" id="PTHR35175:SF2">
    <property type="entry name" value="DUF1289 DOMAIN-CONTAINING PROTEIN"/>
    <property type="match status" value="1"/>
</dbReference>
<keyword evidence="3" id="KW-1185">Reference proteome</keyword>
<evidence type="ECO:0000313" key="3">
    <source>
        <dbReference type="Proteomes" id="UP000326202"/>
    </source>
</evidence>
<reference evidence="2 3" key="1">
    <citation type="submission" date="2019-08" db="EMBL/GenBank/DDBJ databases">
        <title>Hyperibacter terrae gen. nov., sp. nov. and Hyperibacter viscosus sp. nov., two new members in the family Rhodospirillaceae isolated from the rhizosphere of Hypericum perforatum.</title>
        <authorList>
            <person name="Noviana Z."/>
        </authorList>
    </citation>
    <scope>NUCLEOTIDE SEQUENCE [LARGE SCALE GENOMIC DNA]</scope>
    <source>
        <strain evidence="2 3">R5913</strain>
    </source>
</reference>
<dbReference type="PANTHER" id="PTHR35175">
    <property type="entry name" value="DUF1289 DOMAIN-CONTAINING PROTEIN"/>
    <property type="match status" value="1"/>
</dbReference>
<evidence type="ECO:0000256" key="1">
    <source>
        <dbReference type="SAM" id="MobiDB-lite"/>
    </source>
</evidence>
<feature type="region of interest" description="Disordered" evidence="1">
    <location>
        <begin position="74"/>
        <end position="109"/>
    </location>
</feature>
<sequence>MDDLRARRILDRERRRAERLKALAEGPASPCIGICRIDDRTGWCIGCFRNIDEIREWMITPPAERHRMLEELKQRRMTQSPAQAQGAASGHSHGATAKAGDKAPPESST</sequence>
<dbReference type="EMBL" id="CP042906">
    <property type="protein sequence ID" value="QEX15314.1"/>
    <property type="molecule type" value="Genomic_DNA"/>
</dbReference>
<dbReference type="Pfam" id="PF06945">
    <property type="entry name" value="DUF1289"/>
    <property type="match status" value="1"/>
</dbReference>
<accession>A0A5J6MD30</accession>
<dbReference type="InterPro" id="IPR010710">
    <property type="entry name" value="DUF1289"/>
</dbReference>
<dbReference type="KEGG" id="htq:FRZ44_05970"/>